<evidence type="ECO:0000313" key="2">
    <source>
        <dbReference type="EMBL" id="EPE31611.1"/>
    </source>
</evidence>
<evidence type="ECO:0000256" key="1">
    <source>
        <dbReference type="SAM" id="MobiDB-lite"/>
    </source>
</evidence>
<dbReference type="InterPro" id="IPR022025">
    <property type="entry name" value="Amidoligase_2"/>
</dbReference>
<dbReference type="AlphaFoldDB" id="S3DHU4"/>
<gene>
    <name evidence="2" type="ORF">GLAREA_12367</name>
</gene>
<organism evidence="2 3">
    <name type="scientific">Glarea lozoyensis (strain ATCC 20868 / MF5171)</name>
    <dbReference type="NCBI Taxonomy" id="1116229"/>
    <lineage>
        <taxon>Eukaryota</taxon>
        <taxon>Fungi</taxon>
        <taxon>Dikarya</taxon>
        <taxon>Ascomycota</taxon>
        <taxon>Pezizomycotina</taxon>
        <taxon>Leotiomycetes</taxon>
        <taxon>Helotiales</taxon>
        <taxon>Helotiaceae</taxon>
        <taxon>Glarea</taxon>
    </lineage>
</organism>
<evidence type="ECO:0000313" key="3">
    <source>
        <dbReference type="Proteomes" id="UP000016922"/>
    </source>
</evidence>
<feature type="region of interest" description="Disordered" evidence="1">
    <location>
        <begin position="500"/>
        <end position="522"/>
    </location>
</feature>
<dbReference type="KEGG" id="glz:GLAREA_12367"/>
<dbReference type="GeneID" id="19471408"/>
<dbReference type="HOGENOM" id="CLU_463837_0_0_1"/>
<sequence>MTPNWTFGVELEFAIAETIPNTPHPDPSETRFTVFQTTDPYRGRLEQIQVLQNDAPDMIFPRPTSAVITHICETLTLAGFAASDSENDDISAWKVKRDASIKPPCEAEGWDRGYVWHRIEVVSPAYFFSPESLTAINKVCSLLTSTYCCNVNLSTGLHVHVGTGTQEGLSLDATRKLAALLWTFSPQLATLHPPDRQSYSQSASVMISGMREGSQLVVRRKRPDRTAATPLLGAAKILLAESMEEVLELVGGAENMRAVAYNFENLRPEPGTGLPIKGTVEFRQHAGSLDGPTITTWIQTVVGIVDFAHTIEPVPFNELLQTALANESWQMSYDGYDRQREETYGPILARERLTVIDLLRYMNLAGPASNYHARGLYFPFADSRPAPDGDRWKSEYQLAVEHGDRSHWRFENAMRDSCALGEGGFRVGENGFSVIGPERLERDRLLKEAFECLGRIERVQRSLGKGGRDSEVFDPQAGFWPVHDRCLDGDVRTDCEVEFDAGSEDSGSDFGDEWDGDVDSEDMSDEEVVEMRCAYIVNLLTEIRANDFKLLEFEAAAGKQLLACGLEGVDSSMVGLEAYSGGGTSIMA</sequence>
<reference evidence="2 3" key="1">
    <citation type="journal article" date="2013" name="BMC Genomics">
        <title>Genomics-driven discovery of the pneumocandin biosynthetic gene cluster in the fungus Glarea lozoyensis.</title>
        <authorList>
            <person name="Chen L."/>
            <person name="Yue Q."/>
            <person name="Zhang X."/>
            <person name="Xiang M."/>
            <person name="Wang C."/>
            <person name="Li S."/>
            <person name="Che Y."/>
            <person name="Ortiz-Lopez F.J."/>
            <person name="Bills G.F."/>
            <person name="Liu X."/>
            <person name="An Z."/>
        </authorList>
    </citation>
    <scope>NUCLEOTIDE SEQUENCE [LARGE SCALE GENOMIC DNA]</scope>
    <source>
        <strain evidence="3">ATCC 20868 / MF5171</strain>
    </source>
</reference>
<name>S3DHU4_GLAL2</name>
<dbReference type="eggNOG" id="ENOG502SUNA">
    <property type="taxonomic scope" value="Eukaryota"/>
</dbReference>
<dbReference type="Pfam" id="PF12224">
    <property type="entry name" value="Amidoligase_2"/>
    <property type="match status" value="1"/>
</dbReference>
<dbReference type="RefSeq" id="XP_008081340.1">
    <property type="nucleotide sequence ID" value="XM_008083149.1"/>
</dbReference>
<dbReference type="STRING" id="1116229.S3DHU4"/>
<keyword evidence="3" id="KW-1185">Reference proteome</keyword>
<dbReference type="OMA" id="ITHICET"/>
<dbReference type="PANTHER" id="PTHR36847">
    <property type="entry name" value="AMIDOLIGASE ENZYME"/>
    <property type="match status" value="1"/>
</dbReference>
<dbReference type="EMBL" id="KE145361">
    <property type="protein sequence ID" value="EPE31611.1"/>
    <property type="molecule type" value="Genomic_DNA"/>
</dbReference>
<dbReference type="Proteomes" id="UP000016922">
    <property type="component" value="Unassembled WGS sequence"/>
</dbReference>
<accession>S3DHU4</accession>
<protein>
    <recommendedName>
        <fullName evidence="4">Amidoligase enzyme</fullName>
    </recommendedName>
</protein>
<evidence type="ECO:0008006" key="4">
    <source>
        <dbReference type="Google" id="ProtNLM"/>
    </source>
</evidence>
<dbReference type="OrthoDB" id="412402at2759"/>
<proteinExistence type="predicted"/>
<dbReference type="PANTHER" id="PTHR36847:SF1">
    <property type="entry name" value="AMIDOLIGASE ENZYME"/>
    <property type="match status" value="1"/>
</dbReference>